<dbReference type="GO" id="GO:0007030">
    <property type="term" value="P:Golgi organization"/>
    <property type="evidence" value="ECO:0007669"/>
    <property type="project" value="TreeGrafter"/>
</dbReference>
<evidence type="ECO:0000256" key="8">
    <source>
        <dbReference type="ARBA" id="ARBA00031345"/>
    </source>
</evidence>
<accession>A0A835VCI2</accession>
<keyword evidence="5" id="KW-0653">Protein transport</keyword>
<comment type="similarity">
    <text evidence="2">Belongs to the COG7 family.</text>
</comment>
<keyword evidence="7" id="KW-0472">Membrane</keyword>
<comment type="caution">
    <text evidence="9">The sequence shown here is derived from an EMBL/GenBank/DDBJ whole genome shotgun (WGS) entry which is preliminary data.</text>
</comment>
<keyword evidence="10" id="KW-1185">Reference proteome</keyword>
<dbReference type="GO" id="GO:0000139">
    <property type="term" value="C:Golgi membrane"/>
    <property type="evidence" value="ECO:0007669"/>
    <property type="project" value="UniProtKB-SubCell"/>
</dbReference>
<evidence type="ECO:0000256" key="1">
    <source>
        <dbReference type="ARBA" id="ARBA00004395"/>
    </source>
</evidence>
<evidence type="ECO:0000256" key="6">
    <source>
        <dbReference type="ARBA" id="ARBA00023034"/>
    </source>
</evidence>
<evidence type="ECO:0000256" key="7">
    <source>
        <dbReference type="ARBA" id="ARBA00023136"/>
    </source>
</evidence>
<keyword evidence="4" id="KW-0813">Transport</keyword>
<gene>
    <name evidence="9" type="ORF">HPP92_005318</name>
</gene>
<dbReference type="PANTHER" id="PTHR21443">
    <property type="entry name" value="CONSERVED OLIGOMERIC GOLGI COMPLEX COMPONENT 7"/>
    <property type="match status" value="1"/>
</dbReference>
<sequence>MSKDPRFHALPLASQRVAAFADTVNELVYDVLISKVRQRLNDVSRLPVWSSVEEASGLPLPSFSSYPQAYVTSVGEYLLTLPQQLEPLVEGFSSNEGSNEEGQILLLNGCSSHADACTTLKTLESTELAKKGGSHHFLGLVKDSMDGLNEGSIGALLWLSWSLMCKAPTPDCHRTLRCHCKENIILPFQLLQDDAGRGCRRRHCTLHGAVARNPLHHRAGAQQLSADIEYLSNVLSALSMPIPQFLSTFQTCVSNSRDELRKLLKSDSGDQLDLPTVHLVCKIRRISVD</sequence>
<dbReference type="InterPro" id="IPR019335">
    <property type="entry name" value="COG7"/>
</dbReference>
<keyword evidence="6" id="KW-0333">Golgi apparatus</keyword>
<evidence type="ECO:0000256" key="3">
    <source>
        <dbReference type="ARBA" id="ARBA00020984"/>
    </source>
</evidence>
<protein>
    <recommendedName>
        <fullName evidence="3">Conserved oligomeric Golgi complex subunit 7</fullName>
    </recommendedName>
    <alternativeName>
        <fullName evidence="8">Component of oligomeric Golgi complex 7</fullName>
    </alternativeName>
</protein>
<dbReference type="EMBL" id="JADCNL010000002">
    <property type="protein sequence ID" value="KAG0491920.1"/>
    <property type="molecule type" value="Genomic_DNA"/>
</dbReference>
<organism evidence="9 10">
    <name type="scientific">Vanilla planifolia</name>
    <name type="common">Vanilla</name>
    <dbReference type="NCBI Taxonomy" id="51239"/>
    <lineage>
        <taxon>Eukaryota</taxon>
        <taxon>Viridiplantae</taxon>
        <taxon>Streptophyta</taxon>
        <taxon>Embryophyta</taxon>
        <taxon>Tracheophyta</taxon>
        <taxon>Spermatophyta</taxon>
        <taxon>Magnoliopsida</taxon>
        <taxon>Liliopsida</taxon>
        <taxon>Asparagales</taxon>
        <taxon>Orchidaceae</taxon>
        <taxon>Vanilloideae</taxon>
        <taxon>Vanilleae</taxon>
        <taxon>Vanilla</taxon>
    </lineage>
</organism>
<dbReference type="PANTHER" id="PTHR21443:SF0">
    <property type="entry name" value="CONSERVED OLIGOMERIC GOLGI COMPLEX SUBUNIT 7"/>
    <property type="match status" value="1"/>
</dbReference>
<comment type="subcellular location">
    <subcellularLocation>
        <location evidence="1">Golgi apparatus membrane</location>
        <topology evidence="1">Peripheral membrane protein</topology>
    </subcellularLocation>
</comment>
<evidence type="ECO:0000313" key="9">
    <source>
        <dbReference type="EMBL" id="KAG0491920.1"/>
    </source>
</evidence>
<reference evidence="9 10" key="1">
    <citation type="journal article" date="2020" name="Nat. Food">
        <title>A phased Vanilla planifolia genome enables genetic improvement of flavour and production.</title>
        <authorList>
            <person name="Hasing T."/>
            <person name="Tang H."/>
            <person name="Brym M."/>
            <person name="Khazi F."/>
            <person name="Huang T."/>
            <person name="Chambers A.H."/>
        </authorList>
    </citation>
    <scope>NUCLEOTIDE SEQUENCE [LARGE SCALE GENOMIC DNA]</scope>
    <source>
        <tissue evidence="9">Leaf</tissue>
    </source>
</reference>
<evidence type="ECO:0000256" key="5">
    <source>
        <dbReference type="ARBA" id="ARBA00022927"/>
    </source>
</evidence>
<dbReference type="GO" id="GO:0017119">
    <property type="term" value="C:Golgi transport complex"/>
    <property type="evidence" value="ECO:0007669"/>
    <property type="project" value="InterPro"/>
</dbReference>
<dbReference type="Proteomes" id="UP000636800">
    <property type="component" value="Chromosome 2"/>
</dbReference>
<evidence type="ECO:0000313" key="10">
    <source>
        <dbReference type="Proteomes" id="UP000636800"/>
    </source>
</evidence>
<name>A0A835VCI2_VANPL</name>
<proteinExistence type="inferred from homology"/>
<dbReference type="GO" id="GO:0006886">
    <property type="term" value="P:intracellular protein transport"/>
    <property type="evidence" value="ECO:0007669"/>
    <property type="project" value="InterPro"/>
</dbReference>
<dbReference type="GO" id="GO:0006890">
    <property type="term" value="P:retrograde vesicle-mediated transport, Golgi to endoplasmic reticulum"/>
    <property type="evidence" value="ECO:0007669"/>
    <property type="project" value="TreeGrafter"/>
</dbReference>
<evidence type="ECO:0000256" key="2">
    <source>
        <dbReference type="ARBA" id="ARBA00005831"/>
    </source>
</evidence>
<dbReference type="Pfam" id="PF10191">
    <property type="entry name" value="COG7"/>
    <property type="match status" value="2"/>
</dbReference>
<dbReference type="AlphaFoldDB" id="A0A835VCI2"/>
<evidence type="ECO:0000256" key="4">
    <source>
        <dbReference type="ARBA" id="ARBA00022448"/>
    </source>
</evidence>